<evidence type="ECO:0000313" key="6">
    <source>
        <dbReference type="EMBL" id="MEX0373297.1"/>
    </source>
</evidence>
<evidence type="ECO:0000256" key="3">
    <source>
        <dbReference type="ARBA" id="ARBA00022989"/>
    </source>
</evidence>
<feature type="transmembrane region" description="Helical" evidence="5">
    <location>
        <begin position="12"/>
        <end position="30"/>
    </location>
</feature>
<name>A0ABV3RYR1_9GAMM</name>
<dbReference type="GO" id="GO:0004671">
    <property type="term" value="F:protein C-terminal S-isoprenylcysteine carboxyl O-methyltransferase activity"/>
    <property type="evidence" value="ECO:0007669"/>
    <property type="project" value="UniProtKB-EC"/>
</dbReference>
<dbReference type="RefSeq" id="WP_367951631.1">
    <property type="nucleotide sequence ID" value="NZ_JBAKFG010000003.1"/>
</dbReference>
<dbReference type="Proteomes" id="UP001556636">
    <property type="component" value="Unassembled WGS sequence"/>
</dbReference>
<reference evidence="6 7" key="1">
    <citation type="submission" date="2024-02" db="EMBL/GenBank/DDBJ databases">
        <title>New especies of Spiribacter isolated from saline water.</title>
        <authorList>
            <person name="Leon M.J."/>
            <person name="De La Haba R."/>
            <person name="Sanchez-Porro C."/>
            <person name="Ventosa A."/>
        </authorList>
    </citation>
    <scope>NUCLEOTIDE SEQUENCE [LARGE SCALE GENOMIC DNA]</scope>
    <source>
        <strain evidence="7">ag22IC6-196</strain>
    </source>
</reference>
<dbReference type="EC" id="2.1.1.100" evidence="6"/>
<evidence type="ECO:0000313" key="7">
    <source>
        <dbReference type="Proteomes" id="UP001556636"/>
    </source>
</evidence>
<accession>A0ABV3RYR1</accession>
<keyword evidence="4 5" id="KW-0472">Membrane</keyword>
<keyword evidence="3 5" id="KW-1133">Transmembrane helix</keyword>
<feature type="transmembrane region" description="Helical" evidence="5">
    <location>
        <begin position="96"/>
        <end position="118"/>
    </location>
</feature>
<gene>
    <name evidence="6" type="ORF">V6X51_07575</name>
</gene>
<evidence type="ECO:0000256" key="2">
    <source>
        <dbReference type="ARBA" id="ARBA00022692"/>
    </source>
</evidence>
<dbReference type="InterPro" id="IPR007318">
    <property type="entry name" value="Phopholipid_MeTrfase"/>
</dbReference>
<protein>
    <submittedName>
        <fullName evidence="6">Isoprenylcysteine carboxylmethyltransferase family protein</fullName>
        <ecNumber evidence="6">2.1.1.100</ecNumber>
        <ecNumber evidence="6">2.1.1.334</ecNumber>
    </submittedName>
</protein>
<keyword evidence="7" id="KW-1185">Reference proteome</keyword>
<proteinExistence type="predicted"/>
<evidence type="ECO:0000256" key="4">
    <source>
        <dbReference type="ARBA" id="ARBA00023136"/>
    </source>
</evidence>
<dbReference type="GO" id="GO:0032259">
    <property type="term" value="P:methylation"/>
    <property type="evidence" value="ECO:0007669"/>
    <property type="project" value="UniProtKB-KW"/>
</dbReference>
<evidence type="ECO:0000256" key="1">
    <source>
        <dbReference type="ARBA" id="ARBA00004127"/>
    </source>
</evidence>
<dbReference type="EC" id="2.1.1.334" evidence="6"/>
<sequence length="152" mass="16999">MTVNTRLPPPVILLFAVAAVWGIDWLAPATRFEAPWLAPMAVTLAAAAAGVMLAAALWFARQKTTLNPMHPERARHLLTTGPYAISRNPIYLADTALLLAWALWLGNAAGLLMVPVFIRTLTRLQIEPEEQALAHKFGEAYRDYCRRVRRWL</sequence>
<keyword evidence="2 5" id="KW-0812">Transmembrane</keyword>
<dbReference type="InterPro" id="IPR052527">
    <property type="entry name" value="Metal_cation-efflux_comp"/>
</dbReference>
<organism evidence="6 7">
    <name type="scientific">Spiribacter roseus</name>
    <dbReference type="NCBI Taxonomy" id="1855875"/>
    <lineage>
        <taxon>Bacteria</taxon>
        <taxon>Pseudomonadati</taxon>
        <taxon>Pseudomonadota</taxon>
        <taxon>Gammaproteobacteria</taxon>
        <taxon>Chromatiales</taxon>
        <taxon>Ectothiorhodospiraceae</taxon>
        <taxon>Spiribacter</taxon>
    </lineage>
</organism>
<dbReference type="Gene3D" id="1.20.120.1630">
    <property type="match status" value="1"/>
</dbReference>
<dbReference type="EMBL" id="JBAKFG010000003">
    <property type="protein sequence ID" value="MEX0373297.1"/>
    <property type="molecule type" value="Genomic_DNA"/>
</dbReference>
<dbReference type="PANTHER" id="PTHR43847">
    <property type="entry name" value="BLL3993 PROTEIN"/>
    <property type="match status" value="1"/>
</dbReference>
<feature type="transmembrane region" description="Helical" evidence="5">
    <location>
        <begin position="36"/>
        <end position="60"/>
    </location>
</feature>
<comment type="subcellular location">
    <subcellularLocation>
        <location evidence="1">Endomembrane system</location>
        <topology evidence="1">Multi-pass membrane protein</topology>
    </subcellularLocation>
</comment>
<dbReference type="PANTHER" id="PTHR43847:SF1">
    <property type="entry name" value="BLL3993 PROTEIN"/>
    <property type="match status" value="1"/>
</dbReference>
<keyword evidence="6" id="KW-0489">Methyltransferase</keyword>
<evidence type="ECO:0000256" key="5">
    <source>
        <dbReference type="SAM" id="Phobius"/>
    </source>
</evidence>
<keyword evidence="6" id="KW-0808">Transferase</keyword>
<dbReference type="Pfam" id="PF04191">
    <property type="entry name" value="PEMT"/>
    <property type="match status" value="1"/>
</dbReference>
<comment type="caution">
    <text evidence="6">The sequence shown here is derived from an EMBL/GenBank/DDBJ whole genome shotgun (WGS) entry which is preliminary data.</text>
</comment>